<evidence type="ECO:0000313" key="2">
    <source>
        <dbReference type="Proteomes" id="UP000796104"/>
    </source>
</evidence>
<comment type="caution">
    <text evidence="1">The sequence shown here is derived from an EMBL/GenBank/DDBJ whole genome shotgun (WGS) entry which is preliminary data.</text>
</comment>
<name>A0AAX2UP52_AERVE</name>
<proteinExistence type="predicted"/>
<organism evidence="1 2">
    <name type="scientific">Aeromonas veronii</name>
    <dbReference type="NCBI Taxonomy" id="654"/>
    <lineage>
        <taxon>Bacteria</taxon>
        <taxon>Pseudomonadati</taxon>
        <taxon>Pseudomonadota</taxon>
        <taxon>Gammaproteobacteria</taxon>
        <taxon>Aeromonadales</taxon>
        <taxon>Aeromonadaceae</taxon>
        <taxon>Aeromonas</taxon>
    </lineage>
</organism>
<gene>
    <name evidence="1" type="ORF">CF123_18045</name>
</gene>
<evidence type="ECO:0000313" key="1">
    <source>
        <dbReference type="EMBL" id="TND52020.1"/>
    </source>
</evidence>
<reference evidence="1" key="1">
    <citation type="submission" date="2017-10" db="EMBL/GenBank/DDBJ databases">
        <authorList>
            <person name="Colston S.M."/>
            <person name="Graf J."/>
        </authorList>
    </citation>
    <scope>NUCLEOTIDE SEQUENCE</scope>
    <source>
        <strain evidence="1">BAQ071013-135</strain>
    </source>
</reference>
<reference evidence="1" key="2">
    <citation type="journal article" date="2019" name="PLoS ONE">
        <title>Identification and characterization of putative Aeromonas spp. T3SS effectors.</title>
        <authorList>
            <person name="Rangel L.T."/>
            <person name="Marden J."/>
            <person name="Colston S."/>
            <person name="Setubal J.C."/>
            <person name="Graf J."/>
            <person name="Gogarten J.P."/>
        </authorList>
    </citation>
    <scope>NUCLEOTIDE SEQUENCE</scope>
    <source>
        <strain evidence="1">BAQ071013-135</strain>
    </source>
</reference>
<sequence length="182" mass="19974">MIAQLVRWGALTKFRVEGEYFDRYVIHPEQLAEHADKQRSSASKLSKYLRKLIAKAAEFANRHKTTAFKSVKDATAIIAAKLKSKLGYQRSARSIEMELDVAKLQGNNELADKLAAMLAAHPDRQPQQAASTVRQELYAAQRASAAVTTSASGLMALLKMATARGDTALIESLNSQLALCQQ</sequence>
<dbReference type="EMBL" id="PDXJ01000025">
    <property type="protein sequence ID" value="TND52020.1"/>
    <property type="molecule type" value="Genomic_DNA"/>
</dbReference>
<dbReference type="Proteomes" id="UP000796104">
    <property type="component" value="Unassembled WGS sequence"/>
</dbReference>
<dbReference type="AlphaFoldDB" id="A0AAX2UP52"/>
<protein>
    <submittedName>
        <fullName evidence="1">Uncharacterized protein</fullName>
    </submittedName>
</protein>
<accession>A0AAX2UP52</accession>